<feature type="domain" description="Protein kinase" evidence="2">
    <location>
        <begin position="30"/>
        <end position="295"/>
    </location>
</feature>
<feature type="region of interest" description="Disordered" evidence="1">
    <location>
        <begin position="586"/>
        <end position="639"/>
    </location>
</feature>
<comment type="caution">
    <text evidence="3">The sequence shown here is derived from an EMBL/GenBank/DDBJ whole genome shotgun (WGS) entry which is preliminary data.</text>
</comment>
<feature type="compositionally biased region" description="Acidic residues" evidence="1">
    <location>
        <begin position="1308"/>
        <end position="1317"/>
    </location>
</feature>
<feature type="compositionally biased region" description="Low complexity" evidence="1">
    <location>
        <begin position="661"/>
        <end position="674"/>
    </location>
</feature>
<reference evidence="3" key="1">
    <citation type="submission" date="2019-08" db="EMBL/GenBank/DDBJ databases">
        <title>The improved chromosome-level genome for the pearl oyster Pinctada fucata martensii using PacBio sequencing and Hi-C.</title>
        <authorList>
            <person name="Zheng Z."/>
        </authorList>
    </citation>
    <scope>NUCLEOTIDE SEQUENCE</scope>
    <source>
        <strain evidence="3">ZZ-2019</strain>
        <tissue evidence="3">Adductor muscle</tissue>
    </source>
</reference>
<feature type="compositionally biased region" description="Basic residues" evidence="1">
    <location>
        <begin position="1068"/>
        <end position="1077"/>
    </location>
</feature>
<feature type="region of interest" description="Disordered" evidence="1">
    <location>
        <begin position="404"/>
        <end position="455"/>
    </location>
</feature>
<sequence length="1436" mass="159114">MKKLFPFKIDSSGSQNPHIGKVFTIGRFVVTVEDVIAEGGFAIVYLVKAQNGNHYALKRWFVNNDHDLSVCKREIHIARTLTGHKNLIKYVDSSITVAPNKVYEVMLLMQYCRGHVIQFMNDRINEGFSEGEVMRIFCDVCEAVARLHHCQTPILHRDLKVENILVSDSGHYVLCDFGSATAKVLDPTKQSVQQVEDEIKKYTTVSYRAPEMVDLYNSKPITIKSDIWALGCLLYKLCFFTLPFGESTLAIQSGNFTIPDNSRYSSQMHSLIAFMLEVDPEKRPDIYQVSNVAFRMAGRENPVPNMNGLPVPDLGKLPVPMLESEAKQVKTSSYKNLTTPAIESTTVTPRSRPKGQALPPSNQLGLPLQTSVVPRKRPTPTAPAPSIGGQVTQPVVSNAIQQPNQVSKGPSVQQYPPSSQTNQYQAQPPGTVPTSSHHANQFSNQGQGHIRGGQQHYPVQHPAVQQQQQQPIPQNQHQQMLLQQQYYMQQVARQQAQVVTNQQPYLNMPHAQGSVMSHSYHGQSTVPTQPQNSHSMENLMFAAQYQGQGHSGQGHGGQTQGRTQGQYVQLQDTTNVQQNQNNVINNRTEAFRKPPLPHSKPRSDAKENADSQPLISITPPPSPKVQHRTHRRNVSDTSYLTMGGKGSAFRAYHGVGGFLAAPQSSKSKSASTTPIHSPPRSPAGMTRAVSADIADWNPFDDNFGGDTEEEIFGKEFDKLRRGSNSSISNVKSREDLVMSGSDSSDPFGNAPFKKPGPMENGSSSDSDHYLRKAANSSCSSYGDEEEEVNHSKSNKSSKKDETQSTETTNESQFFGASLVKAALSLTSRYQKFVDVDDHEEEKSNKYQKLQSYADTDEQQDEEKSSKYQKFVDIDDDKEDEKVPTKVVAPDAVSAISSISNTSKGKEHESSSSYAEDDNMGVNGEQEKKDFSYQELDDEYGSRPVPASSAPKRRENERKGPDYEKKRTQNQEEVTPEEEQPKLPSDRIMGHEYGVRPLLDDDELEDDFKPPHFHGSAEIGFSHEHHSDCEDEHDTCSNSTMSPQTGLSPAMSPSTVDKNNADPFSSAPFRRKPKKKRPISAVLNVKPPNDPDPFAKAPFRPKFLSKSKTQVSGDKGSPLLQMEAETVVRDSGNDIFGSIPFATLPRRSKIGSASNSPLTGISPVEESSLSKSSSYVTDLHTSMKQTTTEATEYVKPSVTNKTPAPSKSSFGYQSLDSDPFDNVPFKNVKMNKSQTQNTLNSPPSKGISKSQSFGSVVTSTPAKPKSLKSQGTDKGYRQFSNDSEFDINKESRRSPQRQHSDDHLLHFTDEDDEGDGEDLNLSGRSKSRRSPKNYSNAAFANMSFNDSDEDHNKLSSSSGHMTVGQINPERGNLHVSSIRHPAYSRGNTSVAHASAEAMKVSSGGYDTLHGHENREKFQDCLWQLMNLSVQRRRKSMH</sequence>
<dbReference type="GO" id="GO:0004672">
    <property type="term" value="F:protein kinase activity"/>
    <property type="evidence" value="ECO:0007669"/>
    <property type="project" value="InterPro"/>
</dbReference>
<feature type="compositionally biased region" description="Polar residues" evidence="1">
    <location>
        <begin position="329"/>
        <end position="349"/>
    </location>
</feature>
<feature type="region of interest" description="Disordered" evidence="1">
    <location>
        <begin position="328"/>
        <end position="368"/>
    </location>
</feature>
<feature type="region of interest" description="Disordered" evidence="1">
    <location>
        <begin position="722"/>
        <end position="813"/>
    </location>
</feature>
<feature type="compositionally biased region" description="Basic and acidic residues" evidence="1">
    <location>
        <begin position="1285"/>
        <end position="1307"/>
    </location>
</feature>
<feature type="region of interest" description="Disordered" evidence="1">
    <location>
        <begin position="661"/>
        <end position="686"/>
    </location>
</feature>
<dbReference type="PROSITE" id="PS50011">
    <property type="entry name" value="PROTEIN_KINASE_DOM"/>
    <property type="match status" value="1"/>
</dbReference>
<feature type="compositionally biased region" description="Polar residues" evidence="1">
    <location>
        <begin position="404"/>
        <end position="444"/>
    </location>
</feature>
<feature type="region of interest" description="Disordered" evidence="1">
    <location>
        <begin position="1145"/>
        <end position="1333"/>
    </location>
</feature>
<feature type="compositionally biased region" description="Basic and acidic residues" evidence="1">
    <location>
        <begin position="834"/>
        <end position="844"/>
    </location>
</feature>
<feature type="compositionally biased region" description="Basic and acidic residues" evidence="1">
    <location>
        <begin position="978"/>
        <end position="993"/>
    </location>
</feature>
<feature type="compositionally biased region" description="Polar residues" evidence="1">
    <location>
        <begin position="1174"/>
        <end position="1189"/>
    </location>
</feature>
<feature type="compositionally biased region" description="Polar residues" evidence="1">
    <location>
        <begin position="1196"/>
        <end position="1215"/>
    </location>
</feature>
<feature type="compositionally biased region" description="Polar residues" evidence="1">
    <location>
        <begin position="1035"/>
        <end position="1057"/>
    </location>
</feature>
<dbReference type="InterPro" id="IPR000719">
    <property type="entry name" value="Prot_kinase_dom"/>
</dbReference>
<dbReference type="InterPro" id="IPR008271">
    <property type="entry name" value="Ser/Thr_kinase_AS"/>
</dbReference>
<keyword evidence="4" id="KW-1185">Reference proteome</keyword>
<gene>
    <name evidence="3" type="ORF">FSP39_002494</name>
</gene>
<dbReference type="EMBL" id="VSWD01000010">
    <property type="protein sequence ID" value="KAK3089302.1"/>
    <property type="molecule type" value="Genomic_DNA"/>
</dbReference>
<feature type="compositionally biased region" description="Polar residues" evidence="1">
    <location>
        <begin position="1229"/>
        <end position="1281"/>
    </location>
</feature>
<accession>A0AA88XRT3</accession>
<dbReference type="Pfam" id="PF00069">
    <property type="entry name" value="Pkinase"/>
    <property type="match status" value="1"/>
</dbReference>
<organism evidence="3 4">
    <name type="scientific">Pinctada imbricata</name>
    <name type="common">Atlantic pearl-oyster</name>
    <name type="synonym">Pinctada martensii</name>
    <dbReference type="NCBI Taxonomy" id="66713"/>
    <lineage>
        <taxon>Eukaryota</taxon>
        <taxon>Metazoa</taxon>
        <taxon>Spiralia</taxon>
        <taxon>Lophotrochozoa</taxon>
        <taxon>Mollusca</taxon>
        <taxon>Bivalvia</taxon>
        <taxon>Autobranchia</taxon>
        <taxon>Pteriomorphia</taxon>
        <taxon>Pterioida</taxon>
        <taxon>Pterioidea</taxon>
        <taxon>Pteriidae</taxon>
        <taxon>Pinctada</taxon>
    </lineage>
</organism>
<evidence type="ECO:0000313" key="4">
    <source>
        <dbReference type="Proteomes" id="UP001186944"/>
    </source>
</evidence>
<dbReference type="Gene3D" id="1.10.510.10">
    <property type="entry name" value="Transferase(Phosphotransferase) domain 1"/>
    <property type="match status" value="1"/>
</dbReference>
<dbReference type="Proteomes" id="UP001186944">
    <property type="component" value="Unassembled WGS sequence"/>
</dbReference>
<feature type="compositionally biased region" description="Basic and acidic residues" evidence="1">
    <location>
        <begin position="861"/>
        <end position="872"/>
    </location>
</feature>
<dbReference type="PANTHER" id="PTHR47907:SF4">
    <property type="entry name" value="BMP-2-INDUCIBLE PROTEIN KINASE ISOFORM X1"/>
    <property type="match status" value="1"/>
</dbReference>
<evidence type="ECO:0000313" key="3">
    <source>
        <dbReference type="EMBL" id="KAK3089302.1"/>
    </source>
</evidence>
<dbReference type="CDD" id="cd14037">
    <property type="entry name" value="STKc_NAK_like"/>
    <property type="match status" value="1"/>
</dbReference>
<feature type="compositionally biased region" description="Basic and acidic residues" evidence="1">
    <location>
        <begin position="951"/>
        <end position="969"/>
    </location>
</feature>
<dbReference type="PANTHER" id="PTHR47907">
    <property type="entry name" value="PROTEIN KINASE DOMAIN-CONTAINING PROTEIN"/>
    <property type="match status" value="1"/>
</dbReference>
<dbReference type="SUPFAM" id="SSF56112">
    <property type="entry name" value="Protein kinase-like (PK-like)"/>
    <property type="match status" value="1"/>
</dbReference>
<proteinExistence type="predicted"/>
<evidence type="ECO:0000259" key="2">
    <source>
        <dbReference type="PROSITE" id="PS50011"/>
    </source>
</evidence>
<dbReference type="GO" id="GO:0005524">
    <property type="term" value="F:ATP binding"/>
    <property type="evidence" value="ECO:0007669"/>
    <property type="project" value="InterPro"/>
</dbReference>
<name>A0AA88XRT3_PINIB</name>
<feature type="region of interest" description="Disordered" evidence="1">
    <location>
        <begin position="834"/>
        <end position="1117"/>
    </location>
</feature>
<evidence type="ECO:0000256" key="1">
    <source>
        <dbReference type="SAM" id="MobiDB-lite"/>
    </source>
</evidence>
<dbReference type="InterPro" id="IPR051744">
    <property type="entry name" value="AP2_assoc_SerThr_kinase"/>
</dbReference>
<protein>
    <recommendedName>
        <fullName evidence="2">Protein kinase domain-containing protein</fullName>
    </recommendedName>
</protein>
<feature type="compositionally biased region" description="Polar residues" evidence="1">
    <location>
        <begin position="359"/>
        <end position="368"/>
    </location>
</feature>
<dbReference type="SMART" id="SM00220">
    <property type="entry name" value="S_TKc"/>
    <property type="match status" value="1"/>
</dbReference>
<feature type="compositionally biased region" description="Low complexity" evidence="1">
    <location>
        <begin position="445"/>
        <end position="455"/>
    </location>
</feature>
<feature type="compositionally biased region" description="Polar residues" evidence="1">
    <location>
        <begin position="514"/>
        <end position="532"/>
    </location>
</feature>
<dbReference type="InterPro" id="IPR011009">
    <property type="entry name" value="Kinase-like_dom_sf"/>
</dbReference>
<feature type="region of interest" description="Disordered" evidence="1">
    <location>
        <begin position="509"/>
        <end position="532"/>
    </location>
</feature>
<dbReference type="PROSITE" id="PS00108">
    <property type="entry name" value="PROTEIN_KINASE_ST"/>
    <property type="match status" value="1"/>
</dbReference>